<gene>
    <name evidence="1" type="ORF">EST38_g6611</name>
</gene>
<proteinExistence type="predicted"/>
<evidence type="ECO:0000313" key="1">
    <source>
        <dbReference type="EMBL" id="RXW19241.1"/>
    </source>
</evidence>
<protein>
    <submittedName>
        <fullName evidence="1">Uncharacterized protein</fullName>
    </submittedName>
</protein>
<organism evidence="1 2">
    <name type="scientific">Candolleomyces aberdarensis</name>
    <dbReference type="NCBI Taxonomy" id="2316362"/>
    <lineage>
        <taxon>Eukaryota</taxon>
        <taxon>Fungi</taxon>
        <taxon>Dikarya</taxon>
        <taxon>Basidiomycota</taxon>
        <taxon>Agaricomycotina</taxon>
        <taxon>Agaricomycetes</taxon>
        <taxon>Agaricomycetidae</taxon>
        <taxon>Agaricales</taxon>
        <taxon>Agaricineae</taxon>
        <taxon>Psathyrellaceae</taxon>
        <taxon>Candolleomyces</taxon>
    </lineage>
</organism>
<accession>A0A4Q2DJF3</accession>
<evidence type="ECO:0000313" key="2">
    <source>
        <dbReference type="Proteomes" id="UP000290288"/>
    </source>
</evidence>
<dbReference type="Proteomes" id="UP000290288">
    <property type="component" value="Unassembled WGS sequence"/>
</dbReference>
<reference evidence="1 2" key="1">
    <citation type="submission" date="2019-01" db="EMBL/GenBank/DDBJ databases">
        <title>Draft genome sequence of Psathyrella aberdarensis IHI B618.</title>
        <authorList>
            <person name="Buettner E."/>
            <person name="Kellner H."/>
        </authorList>
    </citation>
    <scope>NUCLEOTIDE SEQUENCE [LARGE SCALE GENOMIC DNA]</scope>
    <source>
        <strain evidence="1 2">IHI B618</strain>
    </source>
</reference>
<dbReference type="OrthoDB" id="10373523at2759"/>
<dbReference type="AlphaFoldDB" id="A0A4Q2DJF3"/>
<keyword evidence="2" id="KW-1185">Reference proteome</keyword>
<comment type="caution">
    <text evidence="1">The sequence shown here is derived from an EMBL/GenBank/DDBJ whole genome shotgun (WGS) entry which is preliminary data.</text>
</comment>
<sequence length="304" mass="32841">MSKPHMDLISADALNAFARARLTYALQSYLSENKFRNFVLALNPQDTQNLSVLAHTLVGTSSKITRVTLKSSDGDLNGHDFGVKSLAELLSEGYQLVEYEGSPHIFQDLDGNTLLVSIPCPPPLVRAGLNRIFVEDLKQAKTFLGSAECPPDTGAATCRARYVCCNKICDRLHHFSDDSTTLAMLHRSEAIKTLKTWQATCLESYVIQPQVTVPPAPGATGLNLHYDFGPGSSPSVFAATGLRATTSGGDYNYETGGHFVLKEAKIVLQFPPCATILTTPSAITIAQVPVQPHEYKVTLASCGV</sequence>
<dbReference type="EMBL" id="SDEE01000213">
    <property type="protein sequence ID" value="RXW19241.1"/>
    <property type="molecule type" value="Genomic_DNA"/>
</dbReference>
<name>A0A4Q2DJF3_9AGAR</name>